<dbReference type="InterPro" id="IPR050131">
    <property type="entry name" value="Peptidase_S8_subtilisin-like"/>
</dbReference>
<sequence>MAPLQVPGASWTSWGFGRVHFGHLGAHFHRRTQTSISFILHLAFVFSTMPMVLALLVVSLAGIHYAAGLASSGDLQLMQMWPTPTASKDDFGREFFTHAGVRIYRRAPNGRRTVDGEPEATENKTSTWMFMIKEGATGEMLQSVVQELHPTAMTTNPDIGEVPFVEGHLTEVELATVVEKVQALYPGLVEAVEEDFFESRIPEDAIDEASTGVSVASTYPWGIQDINADVVRGRGVGVNVYVLDTGIRTTHVEFGGRAFAGVDVAATGVLTVCPSGSTTCAADGHGHGTHCAGTAGASTYGVADGAKLWAMKVLDDNGDGYISWSIAAEQWVLSSGPKPAVVSMSLSGPGNWVAEETSINALVAAGVTVVVAAGNQNSDASGYNPGWIDSAITVGSYASGGARSSFSNYGSKVDVWAPGSSIKSTGVSSDTATNTLSGTSMACPHVSGLAAIMYELYPTAASMTSGQREALLSAGQRTDWVTGTGIDNNFVWLAPTSAPTPSPTPPDGAAAVGDPHLQNIHGFFRPR</sequence>
<feature type="active site" description="Charge relay system" evidence="7">
    <location>
        <position position="440"/>
    </location>
</feature>
<evidence type="ECO:0000313" key="12">
    <source>
        <dbReference type="Proteomes" id="UP001189429"/>
    </source>
</evidence>
<evidence type="ECO:0000256" key="6">
    <source>
        <dbReference type="ARBA" id="ARBA00023619"/>
    </source>
</evidence>
<accession>A0ABN9QCB8</accession>
<dbReference type="PROSITE" id="PS00136">
    <property type="entry name" value="SUBTILASE_ASP"/>
    <property type="match status" value="1"/>
</dbReference>
<dbReference type="CDD" id="cd04077">
    <property type="entry name" value="Peptidases_S8_PCSK9_ProteinaseK_like"/>
    <property type="match status" value="1"/>
</dbReference>
<dbReference type="EC" id="3.4.21.62" evidence="6"/>
<evidence type="ECO:0000256" key="8">
    <source>
        <dbReference type="RuleBase" id="RU003355"/>
    </source>
</evidence>
<keyword evidence="4 7" id="KW-0720">Serine protease</keyword>
<dbReference type="PRINTS" id="PR00723">
    <property type="entry name" value="SUBTILISIN"/>
</dbReference>
<dbReference type="InterPro" id="IPR036852">
    <property type="entry name" value="Peptidase_S8/S53_dom_sf"/>
</dbReference>
<evidence type="ECO:0000259" key="10">
    <source>
        <dbReference type="Pfam" id="PF00082"/>
    </source>
</evidence>
<gene>
    <name evidence="11" type="ORF">PCOR1329_LOCUS10673</name>
</gene>
<evidence type="ECO:0000256" key="9">
    <source>
        <dbReference type="SAM" id="Phobius"/>
    </source>
</evidence>
<evidence type="ECO:0000256" key="5">
    <source>
        <dbReference type="ARBA" id="ARBA00023529"/>
    </source>
</evidence>
<keyword evidence="2 7" id="KW-0645">Protease</keyword>
<dbReference type="SUPFAM" id="SSF52743">
    <property type="entry name" value="Subtilisin-like"/>
    <property type="match status" value="1"/>
</dbReference>
<dbReference type="Pfam" id="PF00082">
    <property type="entry name" value="Peptidase_S8"/>
    <property type="match status" value="1"/>
</dbReference>
<dbReference type="InterPro" id="IPR022398">
    <property type="entry name" value="Peptidase_S8_His-AS"/>
</dbReference>
<dbReference type="PANTHER" id="PTHR43806">
    <property type="entry name" value="PEPTIDASE S8"/>
    <property type="match status" value="1"/>
</dbReference>
<evidence type="ECO:0000256" key="4">
    <source>
        <dbReference type="ARBA" id="ARBA00022825"/>
    </source>
</evidence>
<evidence type="ECO:0000256" key="7">
    <source>
        <dbReference type="PROSITE-ProRule" id="PRU01240"/>
    </source>
</evidence>
<keyword evidence="12" id="KW-1185">Reference proteome</keyword>
<feature type="active site" description="Charge relay system" evidence="7">
    <location>
        <position position="244"/>
    </location>
</feature>
<keyword evidence="9" id="KW-0472">Membrane</keyword>
<keyword evidence="9" id="KW-1133">Transmembrane helix</keyword>
<evidence type="ECO:0000256" key="1">
    <source>
        <dbReference type="ARBA" id="ARBA00011073"/>
    </source>
</evidence>
<name>A0ABN9QCB8_9DINO</name>
<evidence type="ECO:0000256" key="2">
    <source>
        <dbReference type="ARBA" id="ARBA00022670"/>
    </source>
</evidence>
<organism evidence="11 12">
    <name type="scientific">Prorocentrum cordatum</name>
    <dbReference type="NCBI Taxonomy" id="2364126"/>
    <lineage>
        <taxon>Eukaryota</taxon>
        <taxon>Sar</taxon>
        <taxon>Alveolata</taxon>
        <taxon>Dinophyceae</taxon>
        <taxon>Prorocentrales</taxon>
        <taxon>Prorocentraceae</taxon>
        <taxon>Prorocentrum</taxon>
    </lineage>
</organism>
<feature type="domain" description="Peptidase S8/S53" evidence="10">
    <location>
        <begin position="237"/>
        <end position="472"/>
    </location>
</feature>
<dbReference type="Proteomes" id="UP001189429">
    <property type="component" value="Unassembled WGS sequence"/>
</dbReference>
<keyword evidence="9" id="KW-0812">Transmembrane</keyword>
<feature type="active site" description="Charge relay system" evidence="7">
    <location>
        <position position="287"/>
    </location>
</feature>
<proteinExistence type="inferred from homology"/>
<dbReference type="EMBL" id="CAUYUJ010003033">
    <property type="protein sequence ID" value="CAK0803551.1"/>
    <property type="molecule type" value="Genomic_DNA"/>
</dbReference>
<comment type="catalytic activity">
    <reaction evidence="5">
        <text>Hydrolysis of proteins with broad specificity for peptide bonds, and a preference for a large uncharged residue in P1. Hydrolyzes peptide amides.</text>
        <dbReference type="EC" id="3.4.21.62"/>
    </reaction>
</comment>
<reference evidence="11" key="1">
    <citation type="submission" date="2023-10" db="EMBL/GenBank/DDBJ databases">
        <authorList>
            <person name="Chen Y."/>
            <person name="Shah S."/>
            <person name="Dougan E. K."/>
            <person name="Thang M."/>
            <person name="Chan C."/>
        </authorList>
    </citation>
    <scope>NUCLEOTIDE SEQUENCE [LARGE SCALE GENOMIC DNA]</scope>
</reference>
<protein>
    <recommendedName>
        <fullName evidence="6">subtilisin</fullName>
        <ecNumber evidence="6">3.4.21.62</ecNumber>
    </recommendedName>
</protein>
<dbReference type="InterPro" id="IPR023827">
    <property type="entry name" value="Peptidase_S8_Asp-AS"/>
</dbReference>
<dbReference type="PROSITE" id="PS51892">
    <property type="entry name" value="SUBTILASE"/>
    <property type="match status" value="1"/>
</dbReference>
<dbReference type="PANTHER" id="PTHR43806:SF58">
    <property type="entry name" value="ALKALINE PROTEASE 1-RELATED"/>
    <property type="match status" value="1"/>
</dbReference>
<dbReference type="InterPro" id="IPR000209">
    <property type="entry name" value="Peptidase_S8/S53_dom"/>
</dbReference>
<evidence type="ECO:0000313" key="11">
    <source>
        <dbReference type="EMBL" id="CAK0803551.1"/>
    </source>
</evidence>
<dbReference type="Gene3D" id="3.40.50.200">
    <property type="entry name" value="Peptidase S8/S53 domain"/>
    <property type="match status" value="1"/>
</dbReference>
<dbReference type="InterPro" id="IPR015500">
    <property type="entry name" value="Peptidase_S8_subtilisin-rel"/>
</dbReference>
<dbReference type="InterPro" id="IPR023828">
    <property type="entry name" value="Peptidase_S8_Ser-AS"/>
</dbReference>
<dbReference type="PROSITE" id="PS00137">
    <property type="entry name" value="SUBTILASE_HIS"/>
    <property type="match status" value="1"/>
</dbReference>
<feature type="transmembrane region" description="Helical" evidence="9">
    <location>
        <begin position="38"/>
        <end position="67"/>
    </location>
</feature>
<comment type="similarity">
    <text evidence="1 7 8">Belongs to the peptidase S8 family.</text>
</comment>
<comment type="caution">
    <text evidence="11">The sequence shown here is derived from an EMBL/GenBank/DDBJ whole genome shotgun (WGS) entry which is preliminary data.</text>
</comment>
<dbReference type="InterPro" id="IPR034193">
    <property type="entry name" value="PCSK9_ProteinaseK-like"/>
</dbReference>
<evidence type="ECO:0000256" key="3">
    <source>
        <dbReference type="ARBA" id="ARBA00022801"/>
    </source>
</evidence>
<keyword evidence="3 7" id="KW-0378">Hydrolase</keyword>
<dbReference type="PROSITE" id="PS00138">
    <property type="entry name" value="SUBTILASE_SER"/>
    <property type="match status" value="1"/>
</dbReference>